<evidence type="ECO:0000313" key="2">
    <source>
        <dbReference type="Proteomes" id="UP000005835"/>
    </source>
</evidence>
<dbReference type="Pfam" id="PF04985">
    <property type="entry name" value="Phage_tube"/>
    <property type="match status" value="1"/>
</dbReference>
<dbReference type="HOGENOM" id="CLU_130297_0_0_4"/>
<comment type="caution">
    <text evidence="1">The sequence shown here is derived from an EMBL/GenBank/DDBJ whole genome shotgun (WGS) entry which is preliminary data.</text>
</comment>
<dbReference type="Proteomes" id="UP000005835">
    <property type="component" value="Unassembled WGS sequence"/>
</dbReference>
<reference evidence="1 2" key="1">
    <citation type="submission" date="2012-05" db="EMBL/GenBank/DDBJ databases">
        <title>The Genome Sequence of Sutterella wadsworthensis 2_1_59BFAA.</title>
        <authorList>
            <consortium name="The Broad Institute Genome Sequencing Platform"/>
            <person name="Earl A."/>
            <person name="Ward D."/>
            <person name="Feldgarden M."/>
            <person name="Gevers D."/>
            <person name="Daigneault M."/>
            <person name="Strauss J."/>
            <person name="Allen-Vercoe E."/>
            <person name="Walker B."/>
            <person name="Young S.K."/>
            <person name="Zeng Q."/>
            <person name="Gargeya S."/>
            <person name="Fitzgerald M."/>
            <person name="Haas B."/>
            <person name="Abouelleil A."/>
            <person name="Alvarado L."/>
            <person name="Arachchi H.M."/>
            <person name="Berlin A.M."/>
            <person name="Chapman S.B."/>
            <person name="Goldberg J."/>
            <person name="Griggs A."/>
            <person name="Gujja S."/>
            <person name="Hansen M."/>
            <person name="Howarth C."/>
            <person name="Imamovic A."/>
            <person name="Larimer J."/>
            <person name="McCowen C."/>
            <person name="Montmayeur A."/>
            <person name="Murphy C."/>
            <person name="Neiman D."/>
            <person name="Pearson M."/>
            <person name="Priest M."/>
            <person name="Roberts A."/>
            <person name="Saif S."/>
            <person name="Shea T."/>
            <person name="Sisk P."/>
            <person name="Sykes S."/>
            <person name="Wortman J."/>
            <person name="Nusbaum C."/>
            <person name="Birren B."/>
        </authorList>
    </citation>
    <scope>NUCLEOTIDE SEQUENCE [LARGE SCALE GENOMIC DNA]</scope>
    <source>
        <strain evidence="1 2">2_1_59BFAA</strain>
    </source>
</reference>
<dbReference type="STRING" id="742823.HMPREF9465_00213"/>
<name>K1K040_9BURK</name>
<organism evidence="1 2">
    <name type="scientific">Sutterella wadsworthensis 2_1_59BFAA</name>
    <dbReference type="NCBI Taxonomy" id="742823"/>
    <lineage>
        <taxon>Bacteria</taxon>
        <taxon>Pseudomonadati</taxon>
        <taxon>Pseudomonadota</taxon>
        <taxon>Betaproteobacteria</taxon>
        <taxon>Burkholderiales</taxon>
        <taxon>Sutterellaceae</taxon>
        <taxon>Sutterella</taxon>
    </lineage>
</organism>
<dbReference type="AlphaFoldDB" id="K1K040"/>
<dbReference type="PATRIC" id="fig|742823.3.peg.205"/>
<accession>K1K040</accession>
<dbReference type="OrthoDB" id="3078668at2"/>
<proteinExistence type="predicted"/>
<dbReference type="eggNOG" id="COG3498">
    <property type="taxonomic scope" value="Bacteria"/>
</dbReference>
<gene>
    <name evidence="1" type="ORF">HMPREF9465_00213</name>
</gene>
<dbReference type="InterPro" id="IPR006498">
    <property type="entry name" value="Tail_tube"/>
</dbReference>
<dbReference type="RefSeq" id="WP_005433275.1">
    <property type="nucleotide sequence ID" value="NZ_JH815513.1"/>
</dbReference>
<dbReference type="EMBL" id="ADMG01000007">
    <property type="protein sequence ID" value="EKB32198.1"/>
    <property type="molecule type" value="Genomic_DNA"/>
</dbReference>
<sequence length="176" mass="18977">MAGNNKVPERLINFRVYAEGNDLLGVANVELPSLEAMSDTVSGAGIAGEVESPILGHYGSMTTTFTWRTISADLTRLAEQKAHALDLRGSQQVYDAALGEYSTVPVRVSLRAVPKSISLGSFEVGASTDSESEFEVLYIKVDVGGKTLVEIDKYNYIARFNGEDKLASVRKDLGLS</sequence>
<protein>
    <submittedName>
        <fullName evidence="1">Phage major tail tube protein</fullName>
    </submittedName>
</protein>
<keyword evidence="2" id="KW-1185">Reference proteome</keyword>
<evidence type="ECO:0000313" key="1">
    <source>
        <dbReference type="EMBL" id="EKB32198.1"/>
    </source>
</evidence>